<sequence length="134" mass="14658">MSARRSRKTARLASQTAELALVAPQVIAHRVGRMIAAGHQPTPRDRAEFNRMGSEKFAAFTTAWIAMGLRAWQLQQQIGLALLRSWWTPWAWSRPGASPLPGLLSGGVLSIAGKGIAPLHATASANLRRLSRRR</sequence>
<reference evidence="1 2" key="1">
    <citation type="submission" date="2023-06" db="EMBL/GenBank/DDBJ databases">
        <title>Pelomonas sp. PFR6 16S ribosomal RNA gene Genome sequencing and assembly.</title>
        <authorList>
            <person name="Woo H."/>
        </authorList>
    </citation>
    <scope>NUCLEOTIDE SEQUENCE [LARGE SCALE GENOMIC DNA]</scope>
    <source>
        <strain evidence="1 2">PFR6</strain>
    </source>
</reference>
<accession>A0ABT8DXS8</accession>
<proteinExistence type="predicted"/>
<dbReference type="EMBL" id="JAUHHC010000005">
    <property type="protein sequence ID" value="MDN3922438.1"/>
    <property type="molecule type" value="Genomic_DNA"/>
</dbReference>
<keyword evidence="2" id="KW-1185">Reference proteome</keyword>
<organism evidence="1 2">
    <name type="scientific">Roseateles violae</name>
    <dbReference type="NCBI Taxonomy" id="3058042"/>
    <lineage>
        <taxon>Bacteria</taxon>
        <taxon>Pseudomonadati</taxon>
        <taxon>Pseudomonadota</taxon>
        <taxon>Betaproteobacteria</taxon>
        <taxon>Burkholderiales</taxon>
        <taxon>Sphaerotilaceae</taxon>
        <taxon>Roseateles</taxon>
    </lineage>
</organism>
<evidence type="ECO:0000313" key="2">
    <source>
        <dbReference type="Proteomes" id="UP001228044"/>
    </source>
</evidence>
<comment type="caution">
    <text evidence="1">The sequence shown here is derived from an EMBL/GenBank/DDBJ whole genome shotgun (WGS) entry which is preliminary data.</text>
</comment>
<dbReference type="InterPro" id="IPR053785">
    <property type="entry name" value="PhaP6-like"/>
</dbReference>
<evidence type="ECO:0000313" key="1">
    <source>
        <dbReference type="EMBL" id="MDN3922438.1"/>
    </source>
</evidence>
<protein>
    <submittedName>
        <fullName evidence="1">Uncharacterized protein</fullName>
    </submittedName>
</protein>
<dbReference type="RefSeq" id="WP_290360741.1">
    <property type="nucleotide sequence ID" value="NZ_JAUHHC010000005.1"/>
</dbReference>
<gene>
    <name evidence="1" type="ORF">QWJ38_19275</name>
</gene>
<name>A0ABT8DXS8_9BURK</name>
<dbReference type="Proteomes" id="UP001228044">
    <property type="component" value="Unassembled WGS sequence"/>
</dbReference>
<dbReference type="NCBIfam" id="NF045536">
    <property type="entry name" value="phasin_PhaP6"/>
    <property type="match status" value="1"/>
</dbReference>